<reference evidence="2" key="1">
    <citation type="journal article" date="2015" name="BMC Genomics">
        <title>Draft genome of a commonly misdiagnosed multidrug resistant pathogen Candida auris.</title>
        <authorList>
            <person name="Chatterjee S."/>
            <person name="Alampalli S.V."/>
            <person name="Nageshan R.K."/>
            <person name="Chettiar S.T."/>
            <person name="Joshi S."/>
            <person name="Tatu U.S."/>
        </authorList>
    </citation>
    <scope>NUCLEOTIDE SEQUENCE [LARGE SCALE GENOMIC DNA]</scope>
    <source>
        <strain evidence="2">6684</strain>
    </source>
</reference>
<comment type="caution">
    <text evidence="1">The sequence shown here is derived from an EMBL/GenBank/DDBJ whole genome shotgun (WGS) entry which is preliminary data.</text>
</comment>
<dbReference type="Proteomes" id="UP000037122">
    <property type="component" value="Unassembled WGS sequence"/>
</dbReference>
<protein>
    <submittedName>
        <fullName evidence="1">Uncharacterized protein</fullName>
    </submittedName>
</protein>
<name>A0A0L0P328_CANAR</name>
<evidence type="ECO:0000313" key="1">
    <source>
        <dbReference type="EMBL" id="KNE00446.1"/>
    </source>
</evidence>
<proteinExistence type="predicted"/>
<gene>
    <name evidence="1" type="ORF">QG37_02476</name>
</gene>
<dbReference type="EMBL" id="LGST01000018">
    <property type="protein sequence ID" value="KNE00446.1"/>
    <property type="molecule type" value="Genomic_DNA"/>
</dbReference>
<sequence length="54" mass="6005">MAGSFTLFRSEGSVATADAFFIIRAGDKNKKCCKEKKRIGRIKKLKRADVKEGV</sequence>
<organism evidence="1 2">
    <name type="scientific">Candidozyma auris</name>
    <name type="common">Yeast</name>
    <name type="synonym">Candida auris</name>
    <dbReference type="NCBI Taxonomy" id="498019"/>
    <lineage>
        <taxon>Eukaryota</taxon>
        <taxon>Fungi</taxon>
        <taxon>Dikarya</taxon>
        <taxon>Ascomycota</taxon>
        <taxon>Saccharomycotina</taxon>
        <taxon>Pichiomycetes</taxon>
        <taxon>Metschnikowiaceae</taxon>
        <taxon>Candidozyma</taxon>
    </lineage>
</organism>
<dbReference type="AlphaFoldDB" id="A0A0L0P328"/>
<accession>A0A0L0P328</accession>
<evidence type="ECO:0000313" key="2">
    <source>
        <dbReference type="Proteomes" id="UP000037122"/>
    </source>
</evidence>